<dbReference type="Proteomes" id="UP000252357">
    <property type="component" value="Unassembled WGS sequence"/>
</dbReference>
<evidence type="ECO:0000313" key="1">
    <source>
        <dbReference type="EMBL" id="RCS56717.1"/>
    </source>
</evidence>
<dbReference type="AlphaFoldDB" id="A0A368KZH3"/>
<name>A0A368KZH3_9BURK</name>
<accession>A0A368KZH3</accession>
<evidence type="ECO:0000313" key="2">
    <source>
        <dbReference type="Proteomes" id="UP000252357"/>
    </source>
</evidence>
<keyword evidence="2" id="KW-1185">Reference proteome</keyword>
<comment type="caution">
    <text evidence="1">The sequence shown here is derived from an EMBL/GenBank/DDBJ whole genome shotgun (WGS) entry which is preliminary data.</text>
</comment>
<organism evidence="1 2">
    <name type="scientific">Parvibium lacunae</name>
    <dbReference type="NCBI Taxonomy" id="1888893"/>
    <lineage>
        <taxon>Bacteria</taxon>
        <taxon>Pseudomonadati</taxon>
        <taxon>Pseudomonadota</taxon>
        <taxon>Betaproteobacteria</taxon>
        <taxon>Burkholderiales</taxon>
        <taxon>Alcaligenaceae</taxon>
        <taxon>Parvibium</taxon>
    </lineage>
</organism>
<sequence>MIGILFLIGITVWLILAVMISKRIPRWVKATKHTTTISALAFPFVLVAPVADDLIGHWQFYGLCEKVAVVMLSPDWEKVKRAKDKYLPRVKVTSLINPIYSHIVQYVDVDTQEVFLSTKTLTTYGGFLRNHFYGLGSATECRPKNVSEVFKQINIDKLIRQGEIK</sequence>
<gene>
    <name evidence="1" type="ORF">DU000_10215</name>
</gene>
<dbReference type="EMBL" id="QPGB01000005">
    <property type="protein sequence ID" value="RCS56717.1"/>
    <property type="molecule type" value="Genomic_DNA"/>
</dbReference>
<protein>
    <submittedName>
        <fullName evidence="1">Uncharacterized protein</fullName>
    </submittedName>
</protein>
<reference evidence="1 2" key="1">
    <citation type="journal article" date="2018" name="Int. J. Syst. Evol. Microbiol.">
        <title>Parvibium lacunae gen. nov., sp. nov., a new member of the family Alcaligenaceae isolated from a freshwater pond.</title>
        <authorList>
            <person name="Chen W.M."/>
            <person name="Xie P.B."/>
            <person name="Hsu M.Y."/>
            <person name="Sheu S.Y."/>
        </authorList>
    </citation>
    <scope>NUCLEOTIDE SEQUENCE [LARGE SCALE GENOMIC DNA]</scope>
    <source>
        <strain evidence="1 2">KMB9</strain>
    </source>
</reference>
<dbReference type="RefSeq" id="WP_114403320.1">
    <property type="nucleotide sequence ID" value="NZ_QPGB01000005.1"/>
</dbReference>
<proteinExistence type="predicted"/>